<dbReference type="GeneID" id="85329180"/>
<dbReference type="Proteomes" id="UP001172101">
    <property type="component" value="Unassembled WGS sequence"/>
</dbReference>
<dbReference type="AlphaFoldDB" id="A0AA40A695"/>
<dbReference type="EMBL" id="JAUIRO010000006">
    <property type="protein sequence ID" value="KAK0709995.1"/>
    <property type="molecule type" value="Genomic_DNA"/>
</dbReference>
<organism evidence="1 2">
    <name type="scientific">Lasiosphaeria miniovina</name>
    <dbReference type="NCBI Taxonomy" id="1954250"/>
    <lineage>
        <taxon>Eukaryota</taxon>
        <taxon>Fungi</taxon>
        <taxon>Dikarya</taxon>
        <taxon>Ascomycota</taxon>
        <taxon>Pezizomycotina</taxon>
        <taxon>Sordariomycetes</taxon>
        <taxon>Sordariomycetidae</taxon>
        <taxon>Sordariales</taxon>
        <taxon>Lasiosphaeriaceae</taxon>
        <taxon>Lasiosphaeria</taxon>
    </lineage>
</organism>
<gene>
    <name evidence="1" type="ORF">B0T26DRAFT_755117</name>
</gene>
<protein>
    <submittedName>
        <fullName evidence="1">Uncharacterized protein</fullName>
    </submittedName>
</protein>
<proteinExistence type="predicted"/>
<comment type="caution">
    <text evidence="1">The sequence shown here is derived from an EMBL/GenBank/DDBJ whole genome shotgun (WGS) entry which is preliminary data.</text>
</comment>
<keyword evidence="2" id="KW-1185">Reference proteome</keyword>
<dbReference type="RefSeq" id="XP_060293299.1">
    <property type="nucleotide sequence ID" value="XM_060445910.1"/>
</dbReference>
<sequence>MHPCITDIHPAFPASTCSIVMCELSFVVGCGLAALWGLDVRLDVLFPLISSDLDRWVIVPVAILGLRS</sequence>
<accession>A0AA40A695</accession>
<reference evidence="1" key="1">
    <citation type="submission" date="2023-06" db="EMBL/GenBank/DDBJ databases">
        <title>Genome-scale phylogeny and comparative genomics of the fungal order Sordariales.</title>
        <authorList>
            <consortium name="Lawrence Berkeley National Laboratory"/>
            <person name="Hensen N."/>
            <person name="Bonometti L."/>
            <person name="Westerberg I."/>
            <person name="Brannstrom I.O."/>
            <person name="Guillou S."/>
            <person name="Cros-Aarteil S."/>
            <person name="Calhoun S."/>
            <person name="Haridas S."/>
            <person name="Kuo A."/>
            <person name="Mondo S."/>
            <person name="Pangilinan J."/>
            <person name="Riley R."/>
            <person name="LaButti K."/>
            <person name="Andreopoulos B."/>
            <person name="Lipzen A."/>
            <person name="Chen C."/>
            <person name="Yanf M."/>
            <person name="Daum C."/>
            <person name="Ng V."/>
            <person name="Clum A."/>
            <person name="Steindorff A."/>
            <person name="Ohm R."/>
            <person name="Martin F."/>
            <person name="Silar P."/>
            <person name="Natvig D."/>
            <person name="Lalanne C."/>
            <person name="Gautier V."/>
            <person name="Ament-velasquez S.L."/>
            <person name="Kruys A."/>
            <person name="Hutchinson M.I."/>
            <person name="Powell A.J."/>
            <person name="Barry K."/>
            <person name="Miller A.N."/>
            <person name="Grigoriev I.V."/>
            <person name="Debuchy R."/>
            <person name="Gladieux P."/>
            <person name="Thoren M.H."/>
            <person name="Johannesson H."/>
        </authorList>
    </citation>
    <scope>NUCLEOTIDE SEQUENCE</scope>
    <source>
        <strain evidence="1">SMH2392-1A</strain>
    </source>
</reference>
<name>A0AA40A695_9PEZI</name>
<evidence type="ECO:0000313" key="1">
    <source>
        <dbReference type="EMBL" id="KAK0709995.1"/>
    </source>
</evidence>
<evidence type="ECO:0000313" key="2">
    <source>
        <dbReference type="Proteomes" id="UP001172101"/>
    </source>
</evidence>